<evidence type="ECO:0000313" key="1">
    <source>
        <dbReference type="EMBL" id="QGO06804.1"/>
    </source>
</evidence>
<protein>
    <submittedName>
        <fullName evidence="1">Uncharacterized protein</fullName>
    </submittedName>
</protein>
<dbReference type="RefSeq" id="WP_016210252.1">
    <property type="nucleotide sequence ID" value="NZ_CP012413.1"/>
</dbReference>
<sequence>MRKVAVVGIIVCCIHISLLQSGIASTVTSASAKLTPHALYSVTGGSSSALVNNSLAEELIDKLPSSVKPGVTFHLTPHFDLKVALDGLLAVDTTENEQQFGQGDHYLINLSLNGVLVNMKYSF</sequence>
<reference evidence="1 2" key="1">
    <citation type="submission" date="2019-04" db="EMBL/GenBank/DDBJ databases">
        <title>Complete genome sequencing of Piscirickettsia salmonis strain Psal-009.</title>
        <authorList>
            <person name="Schober I."/>
            <person name="Bunk B."/>
            <person name="Sproer C."/>
            <person name="Carril G.P."/>
            <person name="Riedel T."/>
            <person name="Flores-Herrera P.A."/>
            <person name="Nourdin-Galindo G."/>
            <person name="Marshall S.H."/>
            <person name="Overmann J."/>
        </authorList>
    </citation>
    <scope>NUCLEOTIDE SEQUENCE [LARGE SCALE GENOMIC DNA]</scope>
    <source>
        <strain evidence="1 2">Psal-009</strain>
    </source>
</reference>
<dbReference type="Proteomes" id="UP000422232">
    <property type="component" value="Chromosome"/>
</dbReference>
<keyword evidence="2" id="KW-1185">Reference proteome</keyword>
<gene>
    <name evidence="1" type="ORF">Psal009_02732</name>
</gene>
<dbReference type="GeneID" id="66740133"/>
<dbReference type="EMBL" id="CP038908">
    <property type="protein sequence ID" value="QGO06804.1"/>
    <property type="molecule type" value="Genomic_DNA"/>
</dbReference>
<dbReference type="AlphaFoldDB" id="A0A9Q5VLK5"/>
<organism evidence="1 2">
    <name type="scientific">Piscirickettsia salmonis</name>
    <dbReference type="NCBI Taxonomy" id="1238"/>
    <lineage>
        <taxon>Bacteria</taxon>
        <taxon>Pseudomonadati</taxon>
        <taxon>Pseudomonadota</taxon>
        <taxon>Gammaproteobacteria</taxon>
        <taxon>Thiotrichales</taxon>
        <taxon>Piscirickettsiaceae</taxon>
        <taxon>Piscirickettsia</taxon>
    </lineage>
</organism>
<name>A0A9Q5VLK5_PISSA</name>
<evidence type="ECO:0000313" key="2">
    <source>
        <dbReference type="Proteomes" id="UP000422232"/>
    </source>
</evidence>
<accession>A0A9Q5VLK5</accession>
<proteinExistence type="predicted"/>